<evidence type="ECO:0000256" key="5">
    <source>
        <dbReference type="ARBA" id="ARBA00022801"/>
    </source>
</evidence>
<dbReference type="GO" id="GO:0004252">
    <property type="term" value="F:serine-type endopeptidase activity"/>
    <property type="evidence" value="ECO:0007669"/>
    <property type="project" value="InterPro"/>
</dbReference>
<keyword evidence="8" id="KW-0325">Glycoprotein</keyword>
<dbReference type="PANTHER" id="PTHR24264:SF54">
    <property type="entry name" value="PEPTIDASE S1 DOMAIN-CONTAINING PROTEIN"/>
    <property type="match status" value="1"/>
</dbReference>
<evidence type="ECO:0000256" key="4">
    <source>
        <dbReference type="ARBA" id="ARBA00022729"/>
    </source>
</evidence>
<name>A0A4Y1PUE1_LOCMI</name>
<evidence type="ECO:0000256" key="2">
    <source>
        <dbReference type="ARBA" id="ARBA00022525"/>
    </source>
</evidence>
<sequence length="267" mass="29317">MPSERECCASRMVAVLADVWCGVLLQAAVGFGPESSVQFLCGGSLISERWVLTAAHCLDDYTNSGVGPPRWVRLGDLEPEGNGDHLTAQDFKVQRRVWHPDYRYPLKDNDLGLLELDSDAEFNEYVRPACLSWRLQPTETRAVVTGWGKTERAGYSQSLLKVELPLTDQQQCVSVFQELMKKSAAYSRVLPNGVTDSMLCAGEPKGGKDSCQGDSGGPLQVRNAQPYCTYSILGIVSFGKGCAEPGYPAVYTRVASFVPWIESVVWP</sequence>
<dbReference type="PANTHER" id="PTHR24264">
    <property type="entry name" value="TRYPSIN-RELATED"/>
    <property type="match status" value="1"/>
</dbReference>
<comment type="subcellular location">
    <subcellularLocation>
        <location evidence="1">Secreted</location>
    </subcellularLocation>
</comment>
<dbReference type="GO" id="GO:0005615">
    <property type="term" value="C:extracellular space"/>
    <property type="evidence" value="ECO:0007669"/>
    <property type="project" value="TreeGrafter"/>
</dbReference>
<evidence type="ECO:0000256" key="7">
    <source>
        <dbReference type="ARBA" id="ARBA00023157"/>
    </source>
</evidence>
<evidence type="ECO:0000256" key="10">
    <source>
        <dbReference type="RuleBase" id="RU363034"/>
    </source>
</evidence>
<feature type="chain" id="PRO_5021471973" evidence="11">
    <location>
        <begin position="31"/>
        <end position="267"/>
    </location>
</feature>
<evidence type="ECO:0000256" key="1">
    <source>
        <dbReference type="ARBA" id="ARBA00004613"/>
    </source>
</evidence>
<dbReference type="PROSITE" id="PS00135">
    <property type="entry name" value="TRYPSIN_SER"/>
    <property type="match status" value="1"/>
</dbReference>
<keyword evidence="2" id="KW-0964">Secreted</keyword>
<dbReference type="InterPro" id="IPR001314">
    <property type="entry name" value="Peptidase_S1A"/>
</dbReference>
<feature type="domain" description="Peptidase S1" evidence="12">
    <location>
        <begin position="19"/>
        <end position="266"/>
    </location>
</feature>
<dbReference type="AlphaFoldDB" id="A0A4Y1PUE1"/>
<evidence type="ECO:0000259" key="12">
    <source>
        <dbReference type="PROSITE" id="PS50240"/>
    </source>
</evidence>
<proteinExistence type="evidence at transcript level"/>
<dbReference type="GO" id="GO:0006508">
    <property type="term" value="P:proteolysis"/>
    <property type="evidence" value="ECO:0007669"/>
    <property type="project" value="UniProtKB-KW"/>
</dbReference>
<dbReference type="InterPro" id="IPR018114">
    <property type="entry name" value="TRYPSIN_HIS"/>
</dbReference>
<dbReference type="InterPro" id="IPR001254">
    <property type="entry name" value="Trypsin_dom"/>
</dbReference>
<comment type="similarity">
    <text evidence="9">Belongs to the peptidase S1 family. CLIP subfamily.</text>
</comment>
<dbReference type="SUPFAM" id="SSF50494">
    <property type="entry name" value="Trypsin-like serine proteases"/>
    <property type="match status" value="1"/>
</dbReference>
<accession>A0A4Y1PUE1</accession>
<dbReference type="InterPro" id="IPR043504">
    <property type="entry name" value="Peptidase_S1_PA_chymotrypsin"/>
</dbReference>
<dbReference type="EMBL" id="MH393893">
    <property type="protein sequence ID" value="AZP56661.1"/>
    <property type="molecule type" value="mRNA"/>
</dbReference>
<dbReference type="InterPro" id="IPR033116">
    <property type="entry name" value="TRYPSIN_SER"/>
</dbReference>
<dbReference type="PROSITE" id="PS50240">
    <property type="entry name" value="TRYPSIN_DOM"/>
    <property type="match status" value="1"/>
</dbReference>
<evidence type="ECO:0000256" key="8">
    <source>
        <dbReference type="ARBA" id="ARBA00023180"/>
    </source>
</evidence>
<organism evidence="13">
    <name type="scientific">Locusta migratoria migratoria</name>
    <name type="common">Asiatic migratory locust</name>
    <dbReference type="NCBI Taxonomy" id="238695"/>
    <lineage>
        <taxon>Eukaryota</taxon>
        <taxon>Metazoa</taxon>
        <taxon>Ecdysozoa</taxon>
        <taxon>Arthropoda</taxon>
        <taxon>Hexapoda</taxon>
        <taxon>Insecta</taxon>
        <taxon>Pterygota</taxon>
        <taxon>Neoptera</taxon>
        <taxon>Polyneoptera</taxon>
        <taxon>Orthoptera</taxon>
        <taxon>Caelifera</taxon>
        <taxon>Acrididea</taxon>
        <taxon>Acridomorpha</taxon>
        <taxon>Acridoidea</taxon>
        <taxon>Acrididae</taxon>
        <taxon>Oedipodinae</taxon>
        <taxon>Locusta</taxon>
    </lineage>
</organism>
<dbReference type="PROSITE" id="PS00134">
    <property type="entry name" value="TRYPSIN_HIS"/>
    <property type="match status" value="1"/>
</dbReference>
<dbReference type="InterPro" id="IPR050127">
    <property type="entry name" value="Serine_Proteases_S1"/>
</dbReference>
<evidence type="ECO:0000256" key="3">
    <source>
        <dbReference type="ARBA" id="ARBA00022670"/>
    </source>
</evidence>
<keyword evidence="6 10" id="KW-0720">Serine protease</keyword>
<dbReference type="Pfam" id="PF00089">
    <property type="entry name" value="Trypsin"/>
    <property type="match status" value="1"/>
</dbReference>
<dbReference type="FunFam" id="2.40.10.10:FF:000054">
    <property type="entry name" value="Complement C1r subcomponent"/>
    <property type="match status" value="1"/>
</dbReference>
<dbReference type="InterPro" id="IPR009003">
    <property type="entry name" value="Peptidase_S1_PA"/>
</dbReference>
<dbReference type="CDD" id="cd00190">
    <property type="entry name" value="Tryp_SPc"/>
    <property type="match status" value="1"/>
</dbReference>
<reference evidence="13" key="1">
    <citation type="submission" date="2018-05" db="EMBL/GenBank/DDBJ databases">
        <title>Accumulation of Tryptamine in Mycoinsecticides Enhanced the Virulence to Insects.</title>
        <authorList>
            <person name="Tong X."/>
        </authorList>
    </citation>
    <scope>NUCLEOTIDE SEQUENCE</scope>
</reference>
<keyword evidence="3 10" id="KW-0645">Protease</keyword>
<protein>
    <submittedName>
        <fullName evidence="13">Serine protease-1</fullName>
    </submittedName>
</protein>
<feature type="signal peptide" evidence="11">
    <location>
        <begin position="1"/>
        <end position="30"/>
    </location>
</feature>
<dbReference type="PRINTS" id="PR00722">
    <property type="entry name" value="CHYMOTRYPSIN"/>
</dbReference>
<keyword evidence="7" id="KW-1015">Disulfide bond</keyword>
<evidence type="ECO:0000256" key="6">
    <source>
        <dbReference type="ARBA" id="ARBA00022825"/>
    </source>
</evidence>
<evidence type="ECO:0000256" key="9">
    <source>
        <dbReference type="ARBA" id="ARBA00024195"/>
    </source>
</evidence>
<keyword evidence="5 10" id="KW-0378">Hydrolase</keyword>
<keyword evidence="4 11" id="KW-0732">Signal</keyword>
<dbReference type="FunFam" id="2.40.10.10:FF:000028">
    <property type="entry name" value="Serine protease easter"/>
    <property type="match status" value="1"/>
</dbReference>
<evidence type="ECO:0000313" key="13">
    <source>
        <dbReference type="EMBL" id="AZP56661.1"/>
    </source>
</evidence>
<dbReference type="SMART" id="SM00020">
    <property type="entry name" value="Tryp_SPc"/>
    <property type="match status" value="1"/>
</dbReference>
<dbReference type="Gene3D" id="2.40.10.10">
    <property type="entry name" value="Trypsin-like serine proteases"/>
    <property type="match status" value="2"/>
</dbReference>
<evidence type="ECO:0000256" key="11">
    <source>
        <dbReference type="SAM" id="SignalP"/>
    </source>
</evidence>